<protein>
    <submittedName>
        <fullName evidence="1">Tail protein</fullName>
    </submittedName>
</protein>
<dbReference type="NCBIfam" id="TIGR01634">
    <property type="entry name" value="tail_P2_I"/>
    <property type="match status" value="1"/>
</dbReference>
<reference evidence="1" key="1">
    <citation type="journal article" date="2021" name="Proc. Natl. Acad. Sci. U.S.A.">
        <title>A Catalog of Tens of Thousands of Viruses from Human Metagenomes Reveals Hidden Associations with Chronic Diseases.</title>
        <authorList>
            <person name="Tisza M.J."/>
            <person name="Buck C.B."/>
        </authorList>
    </citation>
    <scope>NUCLEOTIDE SEQUENCE</scope>
    <source>
        <strain evidence="1">Ctiv53</strain>
    </source>
</reference>
<dbReference type="InterPro" id="IPR006521">
    <property type="entry name" value="Tail_protein_I"/>
</dbReference>
<proteinExistence type="predicted"/>
<name>A0A8S5TI03_9CAUD</name>
<accession>A0A8S5TI03</accession>
<organism evidence="1">
    <name type="scientific">Myoviridae sp. ctiv53</name>
    <dbReference type="NCBI Taxonomy" id="2827703"/>
    <lineage>
        <taxon>Viruses</taxon>
        <taxon>Duplodnaviria</taxon>
        <taxon>Heunggongvirae</taxon>
        <taxon>Uroviricota</taxon>
        <taxon>Caudoviricetes</taxon>
    </lineage>
</organism>
<dbReference type="Pfam" id="PF09684">
    <property type="entry name" value="Tail_P2_I"/>
    <property type="match status" value="1"/>
</dbReference>
<dbReference type="EMBL" id="BK032828">
    <property type="protein sequence ID" value="DAF62768.1"/>
    <property type="molecule type" value="Genomic_DNA"/>
</dbReference>
<evidence type="ECO:0000313" key="1">
    <source>
        <dbReference type="EMBL" id="DAF62768.1"/>
    </source>
</evidence>
<sequence>MSQTILPSNNSPLMHALARLAEAETAAIDWRVITHSKDPAVCAAVWLPWLAWENSISDAEGWRFAETEQAQRNLIAGYIEKHQLKGTPAVIRRLFRDLQLGEIEILERVTEKKWDGSFSFDGSHLFGGAPGDWAKYAIVLKRVISIEQAEVIKALLAEIAPARCQLLYLDYRSNPLYWNGEITFNGNYTFGAITSG</sequence>